<proteinExistence type="predicted"/>
<feature type="compositionally biased region" description="Acidic residues" evidence="1">
    <location>
        <begin position="136"/>
        <end position="152"/>
    </location>
</feature>
<evidence type="ECO:0000313" key="3">
    <source>
        <dbReference type="Proteomes" id="UP001396334"/>
    </source>
</evidence>
<feature type="compositionally biased region" description="Low complexity" evidence="1">
    <location>
        <begin position="119"/>
        <end position="130"/>
    </location>
</feature>
<evidence type="ECO:0000313" key="2">
    <source>
        <dbReference type="EMBL" id="KAK9007201.1"/>
    </source>
</evidence>
<feature type="compositionally biased region" description="Polar residues" evidence="1">
    <location>
        <begin position="182"/>
        <end position="192"/>
    </location>
</feature>
<feature type="region of interest" description="Disordered" evidence="1">
    <location>
        <begin position="99"/>
        <end position="192"/>
    </location>
</feature>
<dbReference type="Proteomes" id="UP001396334">
    <property type="component" value="Unassembled WGS sequence"/>
</dbReference>
<sequence>MSSSFPAVDKDDSVTIDVDRHLANEGRNSVAEGRRFSNEVVEFIPPDQHNLDNQGNTEAGLLNAEDNEVISRDIVPLNGDSNLAANEGFSMNNVANDFHSQNEAGADNDSNEFHLQDRAGGNNNSAANGGFSMNDVADDFNLQDEAGSDNDSNDFHLQDGHGGDSSSNGVCLRDGAGKDGSDVTSQLASTAQGRFVEEGIGVVELGISGDVDGQVAMTAQLDGDNEGVNVGRGD</sequence>
<comment type="caution">
    <text evidence="2">The sequence shown here is derived from an EMBL/GenBank/DDBJ whole genome shotgun (WGS) entry which is preliminary data.</text>
</comment>
<name>A0ABR2R2N2_9ROSI</name>
<protein>
    <submittedName>
        <fullName evidence="2">Uncharacterized protein</fullName>
    </submittedName>
</protein>
<reference evidence="2 3" key="1">
    <citation type="journal article" date="2024" name="G3 (Bethesda)">
        <title>Genome assembly of Hibiscus sabdariffa L. provides insights into metabolisms of medicinal natural products.</title>
        <authorList>
            <person name="Kim T."/>
        </authorList>
    </citation>
    <scope>NUCLEOTIDE SEQUENCE [LARGE SCALE GENOMIC DNA]</scope>
    <source>
        <strain evidence="2">TK-2024</strain>
        <tissue evidence="2">Old leaves</tissue>
    </source>
</reference>
<feature type="compositionally biased region" description="Basic and acidic residues" evidence="1">
    <location>
        <begin position="153"/>
        <end position="162"/>
    </location>
</feature>
<gene>
    <name evidence="2" type="ORF">V6N11_051031</name>
</gene>
<keyword evidence="3" id="KW-1185">Reference proteome</keyword>
<evidence type="ECO:0000256" key="1">
    <source>
        <dbReference type="SAM" id="MobiDB-lite"/>
    </source>
</evidence>
<accession>A0ABR2R2N2</accession>
<organism evidence="2 3">
    <name type="scientific">Hibiscus sabdariffa</name>
    <name type="common">roselle</name>
    <dbReference type="NCBI Taxonomy" id="183260"/>
    <lineage>
        <taxon>Eukaryota</taxon>
        <taxon>Viridiplantae</taxon>
        <taxon>Streptophyta</taxon>
        <taxon>Embryophyta</taxon>
        <taxon>Tracheophyta</taxon>
        <taxon>Spermatophyta</taxon>
        <taxon>Magnoliopsida</taxon>
        <taxon>eudicotyledons</taxon>
        <taxon>Gunneridae</taxon>
        <taxon>Pentapetalae</taxon>
        <taxon>rosids</taxon>
        <taxon>malvids</taxon>
        <taxon>Malvales</taxon>
        <taxon>Malvaceae</taxon>
        <taxon>Malvoideae</taxon>
        <taxon>Hibiscus</taxon>
    </lineage>
</organism>
<dbReference type="EMBL" id="JBBPBN010000027">
    <property type="protein sequence ID" value="KAK9007201.1"/>
    <property type="molecule type" value="Genomic_DNA"/>
</dbReference>